<evidence type="ECO:0000313" key="3">
    <source>
        <dbReference type="Proteomes" id="UP000024332"/>
    </source>
</evidence>
<dbReference type="AlphaFoldDB" id="A0A031LIA2"/>
<evidence type="ECO:0000256" key="1">
    <source>
        <dbReference type="SAM" id="Phobius"/>
    </source>
</evidence>
<evidence type="ECO:0000313" key="2">
    <source>
        <dbReference type="EMBL" id="EZQ01842.1"/>
    </source>
</evidence>
<keyword evidence="1" id="KW-0812">Transmembrane</keyword>
<reference evidence="2 3" key="1">
    <citation type="submission" date="2014-03" db="EMBL/GenBank/DDBJ databases">
        <title>Draft genome sequence of the novel thermoacidophilic archaea Acidianus copahuensis ALE1 strain, isolated from Copahue volcanic area in Neuquen Argentina.</title>
        <authorList>
            <person name="Urbieta M.S."/>
            <person name="Rascovan N."/>
            <person name="Castro C."/>
            <person name="Revale S."/>
            <person name="Giaveno M.A."/>
            <person name="Vazquez M.P."/>
            <person name="Donati E.R."/>
        </authorList>
    </citation>
    <scope>NUCLEOTIDE SEQUENCE [LARGE SCALE GENOMIC DNA]</scope>
    <source>
        <strain evidence="2 3">ALE1</strain>
    </source>
</reference>
<gene>
    <name evidence="2" type="ORF">CM19_12100</name>
</gene>
<proteinExistence type="predicted"/>
<dbReference type="EMBL" id="JFZT01000061">
    <property type="protein sequence ID" value="EZQ01842.1"/>
    <property type="molecule type" value="Genomic_DNA"/>
</dbReference>
<feature type="transmembrane region" description="Helical" evidence="1">
    <location>
        <begin position="6"/>
        <end position="24"/>
    </location>
</feature>
<comment type="caution">
    <text evidence="2">The sequence shown here is derived from an EMBL/GenBank/DDBJ whole genome shotgun (WGS) entry which is preliminary data.</text>
</comment>
<sequence length="179" mass="20384">MEDYTLLFPVGAFLLIESTALYFISTKKVEDVEKNWSNIKDVYMIKVFGYILDFISSMDVEDSLIEVINVKSKEASKAIEERITSSSNSIKDLAKKIDMIEKVQSYISKISSTNKEMKYTIFASMIVMGLSFVGSSLGNIFLGITIGLELVVMYYTIYALISYRDLKKQINRVKNDIKD</sequence>
<organism evidence="2 3">
    <name type="scientific">Candidatus Acidianus copahuensis</name>
    <dbReference type="NCBI Taxonomy" id="1160895"/>
    <lineage>
        <taxon>Archaea</taxon>
        <taxon>Thermoproteota</taxon>
        <taxon>Thermoprotei</taxon>
        <taxon>Sulfolobales</taxon>
        <taxon>Sulfolobaceae</taxon>
        <taxon>Acidianus</taxon>
    </lineage>
</organism>
<name>A0A031LIA2_9CREN</name>
<dbReference type="Proteomes" id="UP000024332">
    <property type="component" value="Unassembled WGS sequence"/>
</dbReference>
<dbReference type="RefSeq" id="WP_048100590.1">
    <property type="nucleotide sequence ID" value="NZ_JFZT01000061.1"/>
</dbReference>
<keyword evidence="3" id="KW-1185">Reference proteome</keyword>
<protein>
    <submittedName>
        <fullName evidence="2">Uncharacterized protein</fullName>
    </submittedName>
</protein>
<keyword evidence="1" id="KW-0472">Membrane</keyword>
<dbReference type="STRING" id="1160895.CM19_12100"/>
<accession>A0A031LIA2</accession>
<keyword evidence="1" id="KW-1133">Transmembrane helix</keyword>
<feature type="transmembrane region" description="Helical" evidence="1">
    <location>
        <begin position="140"/>
        <end position="161"/>
    </location>
</feature>
<feature type="transmembrane region" description="Helical" evidence="1">
    <location>
        <begin position="117"/>
        <end position="134"/>
    </location>
</feature>